<evidence type="ECO:0000256" key="2">
    <source>
        <dbReference type="ARBA" id="ARBA00022475"/>
    </source>
</evidence>
<gene>
    <name evidence="8" type="ORF">HUG15_04155</name>
</gene>
<comment type="subcellular location">
    <subcellularLocation>
        <location evidence="1">Cell membrane</location>
        <topology evidence="1">Multi-pass membrane protein</topology>
    </subcellularLocation>
</comment>
<feature type="transmembrane region" description="Helical" evidence="6">
    <location>
        <begin position="60"/>
        <end position="78"/>
    </location>
</feature>
<keyword evidence="5 6" id="KW-0472">Membrane</keyword>
<dbReference type="Pfam" id="PF02687">
    <property type="entry name" value="FtsX"/>
    <property type="match status" value="1"/>
</dbReference>
<keyword evidence="4 6" id="KW-1133">Transmembrane helix</keyword>
<evidence type="ECO:0000256" key="4">
    <source>
        <dbReference type="ARBA" id="ARBA00022989"/>
    </source>
</evidence>
<feature type="transmembrane region" description="Helical" evidence="6">
    <location>
        <begin position="20"/>
        <end position="40"/>
    </location>
</feature>
<reference evidence="8 9" key="1">
    <citation type="submission" date="2020-06" db="EMBL/GenBank/DDBJ databases">
        <title>Genomic analysis of Salicibibacter sp. NKC5-3.</title>
        <authorList>
            <person name="Oh Y.J."/>
        </authorList>
    </citation>
    <scope>NUCLEOTIDE SEQUENCE [LARGE SCALE GENOMIC DNA]</scope>
    <source>
        <strain evidence="8 9">NKC5-3</strain>
    </source>
</reference>
<dbReference type="EMBL" id="CP054705">
    <property type="protein sequence ID" value="QQK74874.1"/>
    <property type="molecule type" value="Genomic_DNA"/>
</dbReference>
<dbReference type="AlphaFoldDB" id="A0A7T6Z0W5"/>
<evidence type="ECO:0000313" key="8">
    <source>
        <dbReference type="EMBL" id="QQK74874.1"/>
    </source>
</evidence>
<keyword evidence="9" id="KW-1185">Reference proteome</keyword>
<keyword evidence="2" id="KW-1003">Cell membrane</keyword>
<evidence type="ECO:0000256" key="3">
    <source>
        <dbReference type="ARBA" id="ARBA00022692"/>
    </source>
</evidence>
<evidence type="ECO:0000259" key="7">
    <source>
        <dbReference type="Pfam" id="PF02687"/>
    </source>
</evidence>
<organism evidence="8 9">
    <name type="scientific">Salicibibacter cibarius</name>
    <dbReference type="NCBI Taxonomy" id="2743000"/>
    <lineage>
        <taxon>Bacteria</taxon>
        <taxon>Bacillati</taxon>
        <taxon>Bacillota</taxon>
        <taxon>Bacilli</taxon>
        <taxon>Bacillales</taxon>
        <taxon>Bacillaceae</taxon>
        <taxon>Salicibibacter</taxon>
    </lineage>
</organism>
<evidence type="ECO:0000256" key="6">
    <source>
        <dbReference type="SAM" id="Phobius"/>
    </source>
</evidence>
<name>A0A7T6Z0W5_9BACI</name>
<dbReference type="Proteomes" id="UP000595823">
    <property type="component" value="Chromosome"/>
</dbReference>
<protein>
    <submittedName>
        <fullName evidence="8">FtsX-like permease family protein</fullName>
    </submittedName>
</protein>
<dbReference type="GO" id="GO:0005886">
    <property type="term" value="C:plasma membrane"/>
    <property type="evidence" value="ECO:0007669"/>
    <property type="project" value="UniProtKB-SubCell"/>
</dbReference>
<dbReference type="KEGG" id="scia:HUG15_04155"/>
<feature type="domain" description="ABC3 transporter permease C-terminal" evidence="7">
    <location>
        <begin position="1"/>
        <end position="85"/>
    </location>
</feature>
<accession>A0A7T6Z0W5</accession>
<evidence type="ECO:0000256" key="1">
    <source>
        <dbReference type="ARBA" id="ARBA00004651"/>
    </source>
</evidence>
<evidence type="ECO:0000256" key="5">
    <source>
        <dbReference type="ARBA" id="ARBA00023136"/>
    </source>
</evidence>
<keyword evidence="3 6" id="KW-0812">Transmembrane</keyword>
<evidence type="ECO:0000313" key="9">
    <source>
        <dbReference type="Proteomes" id="UP000595823"/>
    </source>
</evidence>
<dbReference type="InterPro" id="IPR003838">
    <property type="entry name" value="ABC3_permease_C"/>
</dbReference>
<sequence>MRAVGFTSKQVRTMIITEGLIIGFTGAIGGILLGTLFLGVTSYSEALGDFISFHIPVRNSIITVTTGLLLSMIASWFASNQAVKQRITNSLNKG</sequence>
<proteinExistence type="predicted"/>